<evidence type="ECO:0000259" key="6">
    <source>
        <dbReference type="Pfam" id="PF07291"/>
    </source>
</evidence>
<feature type="transmembrane region" description="Helical" evidence="5">
    <location>
        <begin position="78"/>
        <end position="100"/>
    </location>
</feature>
<feature type="transmembrane region" description="Helical" evidence="5">
    <location>
        <begin position="12"/>
        <end position="30"/>
    </location>
</feature>
<name>A0A1I1MJV2_9FLAO</name>
<evidence type="ECO:0000256" key="2">
    <source>
        <dbReference type="ARBA" id="ARBA00022692"/>
    </source>
</evidence>
<organism evidence="7 8">
    <name type="scientific">Zunongwangia mangrovi</name>
    <dbReference type="NCBI Taxonomy" id="1334022"/>
    <lineage>
        <taxon>Bacteria</taxon>
        <taxon>Pseudomonadati</taxon>
        <taxon>Bacteroidota</taxon>
        <taxon>Flavobacteriia</taxon>
        <taxon>Flavobacteriales</taxon>
        <taxon>Flavobacteriaceae</taxon>
        <taxon>Zunongwangia</taxon>
    </lineage>
</organism>
<dbReference type="AlphaFoldDB" id="A0A1I1MJV2"/>
<evidence type="ECO:0000313" key="8">
    <source>
        <dbReference type="Proteomes" id="UP000199438"/>
    </source>
</evidence>
<comment type="subcellular location">
    <subcellularLocation>
        <location evidence="1">Membrane</location>
        <topology evidence="1">Multi-pass membrane protein</topology>
    </subcellularLocation>
</comment>
<keyword evidence="4 5" id="KW-0472">Membrane</keyword>
<feature type="domain" description="Methylamine utilisation protein MauE" evidence="6">
    <location>
        <begin position="7"/>
        <end position="135"/>
    </location>
</feature>
<dbReference type="GO" id="GO:0030416">
    <property type="term" value="P:methylamine metabolic process"/>
    <property type="evidence" value="ECO:0007669"/>
    <property type="project" value="InterPro"/>
</dbReference>
<evidence type="ECO:0000256" key="5">
    <source>
        <dbReference type="SAM" id="Phobius"/>
    </source>
</evidence>
<keyword evidence="8" id="KW-1185">Reference proteome</keyword>
<evidence type="ECO:0000313" key="7">
    <source>
        <dbReference type="EMBL" id="SFC85794.1"/>
    </source>
</evidence>
<dbReference type="Pfam" id="PF07291">
    <property type="entry name" value="MauE"/>
    <property type="match status" value="1"/>
</dbReference>
<proteinExistence type="predicted"/>
<protein>
    <submittedName>
        <fullName evidence="7">Methylamine utilisation protein MauE</fullName>
    </submittedName>
</protein>
<keyword evidence="3 5" id="KW-1133">Transmembrane helix</keyword>
<reference evidence="8" key="1">
    <citation type="submission" date="2016-10" db="EMBL/GenBank/DDBJ databases">
        <authorList>
            <person name="Varghese N."/>
            <person name="Submissions S."/>
        </authorList>
    </citation>
    <scope>NUCLEOTIDE SEQUENCE [LARGE SCALE GENOMIC DNA]</scope>
    <source>
        <strain evidence="8">DSM 24499</strain>
    </source>
</reference>
<sequence>MKNTLRKYLEIIIRYIFIILFLYAAISKLIDYRKFYNDLLNSPIFGYSFLARFVSIIIPMLEIGISGLLISGKYLKTGWYLVFLLMLIFSIYLGGILVFSDNLPCSCGGIVSELSWKEHLIFNVSLTLLSGLGIYLNSKNEYKNIVT</sequence>
<dbReference type="EMBL" id="FOKV01000010">
    <property type="protein sequence ID" value="SFC85794.1"/>
    <property type="molecule type" value="Genomic_DNA"/>
</dbReference>
<accession>A0A1I1MJV2</accession>
<dbReference type="RefSeq" id="WP_092544644.1">
    <property type="nucleotide sequence ID" value="NZ_FOKV01000010.1"/>
</dbReference>
<feature type="transmembrane region" description="Helical" evidence="5">
    <location>
        <begin position="120"/>
        <end position="138"/>
    </location>
</feature>
<dbReference type="GO" id="GO:0016020">
    <property type="term" value="C:membrane"/>
    <property type="evidence" value="ECO:0007669"/>
    <property type="project" value="UniProtKB-SubCell"/>
</dbReference>
<evidence type="ECO:0000256" key="1">
    <source>
        <dbReference type="ARBA" id="ARBA00004141"/>
    </source>
</evidence>
<evidence type="ECO:0000256" key="3">
    <source>
        <dbReference type="ARBA" id="ARBA00022989"/>
    </source>
</evidence>
<keyword evidence="2 5" id="KW-0812">Transmembrane</keyword>
<feature type="transmembrane region" description="Helical" evidence="5">
    <location>
        <begin position="50"/>
        <end position="71"/>
    </location>
</feature>
<dbReference type="Proteomes" id="UP000199438">
    <property type="component" value="Unassembled WGS sequence"/>
</dbReference>
<dbReference type="InterPro" id="IPR009908">
    <property type="entry name" value="Methylamine_util_MauE"/>
</dbReference>
<evidence type="ECO:0000256" key="4">
    <source>
        <dbReference type="ARBA" id="ARBA00023136"/>
    </source>
</evidence>
<gene>
    <name evidence="7" type="ORF">SAMN04487907_1107</name>
</gene>
<dbReference type="STRING" id="1334022.SAMN04487907_1107"/>
<dbReference type="OrthoDB" id="673785at2"/>